<reference evidence="2" key="1">
    <citation type="submission" date="2016-10" db="EMBL/GenBank/DDBJ databases">
        <authorList>
            <person name="Varghese N."/>
            <person name="Submissions S."/>
        </authorList>
    </citation>
    <scope>NUCLEOTIDE SEQUENCE [LARGE SCALE GENOMIC DNA]</scope>
    <source>
        <strain evidence="2">CGMCC 1.11014</strain>
    </source>
</reference>
<evidence type="ECO:0000313" key="2">
    <source>
        <dbReference type="Proteomes" id="UP000199391"/>
    </source>
</evidence>
<dbReference type="OrthoDB" id="8778261at2"/>
<protein>
    <submittedName>
        <fullName evidence="1">Uncharacterized protein</fullName>
    </submittedName>
</protein>
<dbReference type="RefSeq" id="WP_143133425.1">
    <property type="nucleotide sequence ID" value="NZ_FPBO01000053.1"/>
</dbReference>
<proteinExistence type="predicted"/>
<organism evidence="1 2">
    <name type="scientific">Pseudoduganella namucuonensis</name>
    <dbReference type="NCBI Taxonomy" id="1035707"/>
    <lineage>
        <taxon>Bacteria</taxon>
        <taxon>Pseudomonadati</taxon>
        <taxon>Pseudomonadota</taxon>
        <taxon>Betaproteobacteria</taxon>
        <taxon>Burkholderiales</taxon>
        <taxon>Oxalobacteraceae</taxon>
        <taxon>Telluria group</taxon>
        <taxon>Pseudoduganella</taxon>
    </lineage>
</organism>
<sequence length="97" mass="11096">MIELRYTGLGFDEQELIDHIKASGKNFMVQGQRIKTLANHTKPKSLDVWLRNRFPKMQDTKLADNYVIDALVETGRFTATKERCPDSGKLCKAIRLA</sequence>
<keyword evidence="2" id="KW-1185">Reference proteome</keyword>
<evidence type="ECO:0000313" key="1">
    <source>
        <dbReference type="EMBL" id="SFV16548.1"/>
    </source>
</evidence>
<name>A0A1I7M3N7_9BURK</name>
<gene>
    <name evidence="1" type="ORF">SAMN05216552_10538</name>
</gene>
<dbReference type="AlphaFoldDB" id="A0A1I7M3N7"/>
<accession>A0A1I7M3N7</accession>
<dbReference type="EMBL" id="FPBO01000053">
    <property type="protein sequence ID" value="SFV16548.1"/>
    <property type="molecule type" value="Genomic_DNA"/>
</dbReference>
<dbReference type="Proteomes" id="UP000199391">
    <property type="component" value="Unassembled WGS sequence"/>
</dbReference>